<gene>
    <name evidence="1" type="ORF">METZ01_LOCUS476461</name>
</gene>
<sequence length="68" mass="7866">MTTRNPEELETQLQTAADELKNLESANDVKKWWNKHYYALGHKRLGRLLLGQSVERLLERASGNRGDD</sequence>
<name>A0A383BTZ9_9ZZZZ</name>
<protein>
    <submittedName>
        <fullName evidence="1">Uncharacterized protein</fullName>
    </submittedName>
</protein>
<organism evidence="1">
    <name type="scientific">marine metagenome</name>
    <dbReference type="NCBI Taxonomy" id="408172"/>
    <lineage>
        <taxon>unclassified sequences</taxon>
        <taxon>metagenomes</taxon>
        <taxon>ecological metagenomes</taxon>
    </lineage>
</organism>
<evidence type="ECO:0000313" key="1">
    <source>
        <dbReference type="EMBL" id="SVE23607.1"/>
    </source>
</evidence>
<reference evidence="1" key="1">
    <citation type="submission" date="2018-05" db="EMBL/GenBank/DDBJ databases">
        <authorList>
            <person name="Lanie J.A."/>
            <person name="Ng W.-L."/>
            <person name="Kazmierczak K.M."/>
            <person name="Andrzejewski T.M."/>
            <person name="Davidsen T.M."/>
            <person name="Wayne K.J."/>
            <person name="Tettelin H."/>
            <person name="Glass J.I."/>
            <person name="Rusch D."/>
            <person name="Podicherti R."/>
            <person name="Tsui H.-C.T."/>
            <person name="Winkler M.E."/>
        </authorList>
    </citation>
    <scope>NUCLEOTIDE SEQUENCE</scope>
</reference>
<proteinExistence type="predicted"/>
<accession>A0A383BTZ9</accession>
<dbReference type="AlphaFoldDB" id="A0A383BTZ9"/>
<dbReference type="EMBL" id="UINC01203384">
    <property type="protein sequence ID" value="SVE23607.1"/>
    <property type="molecule type" value="Genomic_DNA"/>
</dbReference>